<dbReference type="AlphaFoldDB" id="A0A0B7BJD9"/>
<sequence length="51" mass="5883">PNFVLSVSELETYSKRKITTEMKCLLKIAGVTRRDKMKHETSRNKPDVTAM</sequence>
<gene>
    <name evidence="1" type="primary">ORF191790</name>
</gene>
<accession>A0A0B7BJD9</accession>
<dbReference type="EMBL" id="HACG01046188">
    <property type="protein sequence ID" value="CEK93053.1"/>
    <property type="molecule type" value="Transcribed_RNA"/>
</dbReference>
<feature type="non-terminal residue" evidence="1">
    <location>
        <position position="1"/>
    </location>
</feature>
<protein>
    <submittedName>
        <fullName evidence="1">Uncharacterized protein</fullName>
    </submittedName>
</protein>
<name>A0A0B7BJD9_9EUPU</name>
<organism evidence="1">
    <name type="scientific">Arion vulgaris</name>
    <dbReference type="NCBI Taxonomy" id="1028688"/>
    <lineage>
        <taxon>Eukaryota</taxon>
        <taxon>Metazoa</taxon>
        <taxon>Spiralia</taxon>
        <taxon>Lophotrochozoa</taxon>
        <taxon>Mollusca</taxon>
        <taxon>Gastropoda</taxon>
        <taxon>Heterobranchia</taxon>
        <taxon>Euthyneura</taxon>
        <taxon>Panpulmonata</taxon>
        <taxon>Eupulmonata</taxon>
        <taxon>Stylommatophora</taxon>
        <taxon>Helicina</taxon>
        <taxon>Arionoidea</taxon>
        <taxon>Arionidae</taxon>
        <taxon>Arion</taxon>
    </lineage>
</organism>
<proteinExistence type="predicted"/>
<evidence type="ECO:0000313" key="1">
    <source>
        <dbReference type="EMBL" id="CEK93053.1"/>
    </source>
</evidence>
<reference evidence="1" key="1">
    <citation type="submission" date="2014-12" db="EMBL/GenBank/DDBJ databases">
        <title>Insight into the proteome of Arion vulgaris.</title>
        <authorList>
            <person name="Aradska J."/>
            <person name="Bulat T."/>
            <person name="Smidak R."/>
            <person name="Sarate P."/>
            <person name="Gangsoo J."/>
            <person name="Sialana F."/>
            <person name="Bilban M."/>
            <person name="Lubec G."/>
        </authorList>
    </citation>
    <scope>NUCLEOTIDE SEQUENCE</scope>
    <source>
        <tissue evidence="1">Skin</tissue>
    </source>
</reference>